<organism evidence="3 4">
    <name type="scientific">Amycolatopsis balhimycina DSM 5908</name>
    <dbReference type="NCBI Taxonomy" id="1081091"/>
    <lineage>
        <taxon>Bacteria</taxon>
        <taxon>Bacillati</taxon>
        <taxon>Actinomycetota</taxon>
        <taxon>Actinomycetes</taxon>
        <taxon>Pseudonocardiales</taxon>
        <taxon>Pseudonocardiaceae</taxon>
        <taxon>Amycolatopsis</taxon>
    </lineage>
</organism>
<proteinExistence type="inferred from homology"/>
<comment type="cofactor">
    <cofactor evidence="2">
        <name>Mg(2+)</name>
        <dbReference type="ChEBI" id="CHEBI:18420"/>
    </cofactor>
</comment>
<keyword evidence="1 2" id="KW-0456">Lyase</keyword>
<dbReference type="SFLD" id="SFLDG01020">
    <property type="entry name" value="Terpene_Cyclase_Like_2"/>
    <property type="match status" value="2"/>
</dbReference>
<dbReference type="PANTHER" id="PTHR35201:SF4">
    <property type="entry name" value="BETA-PINACENE SYNTHASE-RELATED"/>
    <property type="match status" value="1"/>
</dbReference>
<dbReference type="Pfam" id="PF19086">
    <property type="entry name" value="Terpene_syn_C_2"/>
    <property type="match status" value="2"/>
</dbReference>
<dbReference type="Proteomes" id="UP000286716">
    <property type="component" value="Unassembled WGS sequence"/>
</dbReference>
<dbReference type="Gene3D" id="1.10.600.10">
    <property type="entry name" value="Farnesyl Diphosphate Synthase"/>
    <property type="match status" value="2"/>
</dbReference>
<dbReference type="GO" id="GO:0046872">
    <property type="term" value="F:metal ion binding"/>
    <property type="evidence" value="ECO:0007669"/>
    <property type="project" value="UniProtKB-KW"/>
</dbReference>
<evidence type="ECO:0000256" key="2">
    <source>
        <dbReference type="RuleBase" id="RU366034"/>
    </source>
</evidence>
<evidence type="ECO:0000313" key="3">
    <source>
        <dbReference type="EMBL" id="RSM36272.1"/>
    </source>
</evidence>
<keyword evidence="4" id="KW-1185">Reference proteome</keyword>
<name>A0A428VZL7_AMYBA</name>
<gene>
    <name evidence="3" type="ORF">DMA12_40865</name>
</gene>
<dbReference type="AlphaFoldDB" id="A0A428VZL7"/>
<dbReference type="InterPro" id="IPR008949">
    <property type="entry name" value="Isoprenoid_synthase_dom_sf"/>
</dbReference>
<dbReference type="SUPFAM" id="SSF48576">
    <property type="entry name" value="Terpenoid synthases"/>
    <property type="match status" value="2"/>
</dbReference>
<dbReference type="GO" id="GO:0010333">
    <property type="term" value="F:terpene synthase activity"/>
    <property type="evidence" value="ECO:0007669"/>
    <property type="project" value="InterPro"/>
</dbReference>
<accession>A0A428VZL7</accession>
<protein>
    <recommendedName>
        <fullName evidence="2">Terpene synthase</fullName>
        <ecNumber evidence="2">4.2.3.-</ecNumber>
    </recommendedName>
</protein>
<evidence type="ECO:0000313" key="4">
    <source>
        <dbReference type="Proteomes" id="UP000286716"/>
    </source>
</evidence>
<comment type="caution">
    <text evidence="3">The sequence shown here is derived from an EMBL/GenBank/DDBJ whole genome shotgun (WGS) entry which is preliminary data.</text>
</comment>
<dbReference type="PANTHER" id="PTHR35201">
    <property type="entry name" value="TERPENE SYNTHASE"/>
    <property type="match status" value="1"/>
</dbReference>
<dbReference type="SFLD" id="SFLDS00005">
    <property type="entry name" value="Isoprenoid_Synthase_Type_I"/>
    <property type="match status" value="2"/>
</dbReference>
<keyword evidence="2" id="KW-0479">Metal-binding</keyword>
<keyword evidence="2" id="KW-0460">Magnesium</keyword>
<dbReference type="EC" id="4.2.3.-" evidence="2"/>
<sequence length="762" mass="85255">MRPARSCATGLLPLAGTGLVWLPHGVPQQPFVLPEFYMPYPARLNPHLEGAREHSKAWARGMDMIDVPQHGTVIWTEHDLDSHDYALLCAYTHPDAGAEELDLITDWYVWVFYFDDHFLELYKRTGDIDSARTYLDRLTLFMPAEGEITATPENPVERGLTDLWNRTVPHRTAGWRRRFVESTKALLEESLWELANINEGRLANPIEYVEMRRKVGGAPWSANLVEHSVHAEVPDEIAASRPMEVLRDCFADSVHLRNDLFSYQREVQDEGELSNGVLVFEEFLGLSTQQAADAVNDLITSRLHQFEHTALTEVPALFDEHGVDPAARAATFAYVKGLQDWQSGGHEWHLRSSRYMNEGALAGRGGPELVGAAGFGTSAARIFSSVLATAPQRLRAYGSTPFRVVDVPRPSVDVPFPLRLSPHLGTCRVRNVDWARRVGFLDGVVWDERKLRATDLPLCAAGIHPDATADGLDVTSDWLTWGTYADDYYPVVFGATRDLAGAKACNLRLSAFMPVDDSPMPAPTTALEAGLADIWPRTTAAMTPEARREVRQAVDTMTSSWLWELANQAQNRIPDPIDYVEMRRRTFGSDLTMSLSRFSHGRSVPPALYRTRPVQAIEHSATDVACLINDLYSYRKEIQYEGELHNAVLVVRNFLDCPEERAFAVVTDLVHARLAEFEHAAAIELPALFRDYDVAPDVQEMLLEYVGEFRDWMAGILNWHENVGRYTETELRYHPVAGSVLGGPTGLGTSSLRISSLLPAGR</sequence>
<comment type="similarity">
    <text evidence="2">Belongs to the terpene synthase family.</text>
</comment>
<evidence type="ECO:0000256" key="1">
    <source>
        <dbReference type="ARBA" id="ARBA00023239"/>
    </source>
</evidence>
<dbReference type="InterPro" id="IPR034686">
    <property type="entry name" value="Terpene_cyclase-like_2"/>
</dbReference>
<reference evidence="3 4" key="1">
    <citation type="submission" date="2018-05" db="EMBL/GenBank/DDBJ databases">
        <title>Evolution of GPA BGCs.</title>
        <authorList>
            <person name="Waglechner N."/>
            <person name="Wright G.D."/>
        </authorList>
    </citation>
    <scope>NUCLEOTIDE SEQUENCE [LARGE SCALE GENOMIC DNA]</scope>
    <source>
        <strain evidence="3 4">DSM 5908</strain>
    </source>
</reference>
<dbReference type="OrthoDB" id="2989600at2"/>
<dbReference type="EMBL" id="QHHU01000088">
    <property type="protein sequence ID" value="RSM36272.1"/>
    <property type="molecule type" value="Genomic_DNA"/>
</dbReference>